<feature type="region of interest" description="Disordered" evidence="1">
    <location>
        <begin position="149"/>
        <end position="177"/>
    </location>
</feature>
<evidence type="ECO:0000313" key="3">
    <source>
        <dbReference type="Proteomes" id="UP000077852"/>
    </source>
</evidence>
<evidence type="ECO:0000256" key="1">
    <source>
        <dbReference type="SAM" id="MobiDB-lite"/>
    </source>
</evidence>
<sequence length="233" mass="25816">MYGICIRPWGFEVSIVRNGVRHYRQFGKASYGGEAQALLQAQDWRDAIVRSVPPPTRRERAQKLRANNSTGVPGVFHQMSAGGQVRAWMAKTYIGQGEILRTDFIVDHLGDAAQALAIRERERQLERMQGLVRLHPAEEAIRMGLATHAPAPRAAKRSKSEITRRNNTSGVSGVHFKTPNASHPGYWLAITYTTGKGSVSKAFSVKEHGHDMAKRLAIAERANQLAAKLGQDR</sequence>
<protein>
    <recommendedName>
        <fullName evidence="4">AP2 domain-containing protein</fullName>
    </recommendedName>
</protein>
<dbReference type="AlphaFoldDB" id="A0AA91I824"/>
<evidence type="ECO:0008006" key="4">
    <source>
        <dbReference type="Google" id="ProtNLM"/>
    </source>
</evidence>
<dbReference type="EMBL" id="LVHG01000086">
    <property type="protein sequence ID" value="OAK57882.1"/>
    <property type="molecule type" value="Genomic_DNA"/>
</dbReference>
<reference evidence="2 3" key="1">
    <citation type="submission" date="2016-03" db="EMBL/GenBank/DDBJ databases">
        <title>Genome sequence of Variovorax paradoxus KB5.</title>
        <authorList>
            <person name="Jeong H."/>
            <person name="Hong C.E."/>
            <person name="Jo S.H."/>
            <person name="Park J.M."/>
        </authorList>
    </citation>
    <scope>NUCLEOTIDE SEQUENCE [LARGE SCALE GENOMIC DNA]</scope>
    <source>
        <strain evidence="2 3">KB5</strain>
    </source>
</reference>
<dbReference type="Gene3D" id="1.20.5.2050">
    <property type="match status" value="1"/>
</dbReference>
<evidence type="ECO:0000313" key="2">
    <source>
        <dbReference type="EMBL" id="OAK57882.1"/>
    </source>
</evidence>
<dbReference type="Proteomes" id="UP000077852">
    <property type="component" value="Unassembled WGS sequence"/>
</dbReference>
<organism evidence="2 3">
    <name type="scientific">Variovorax paradoxus</name>
    <dbReference type="NCBI Taxonomy" id="34073"/>
    <lineage>
        <taxon>Bacteria</taxon>
        <taxon>Pseudomonadati</taxon>
        <taxon>Pseudomonadota</taxon>
        <taxon>Betaproteobacteria</taxon>
        <taxon>Burkholderiales</taxon>
        <taxon>Comamonadaceae</taxon>
        <taxon>Variovorax</taxon>
    </lineage>
</organism>
<gene>
    <name evidence="2" type="ORF">A3K87_29860</name>
</gene>
<comment type="caution">
    <text evidence="2">The sequence shown here is derived from an EMBL/GenBank/DDBJ whole genome shotgun (WGS) entry which is preliminary data.</text>
</comment>
<name>A0AA91I824_VARPD</name>
<accession>A0AA91I824</accession>
<proteinExistence type="predicted"/>